<sequence>MDVGIDGRRSALRPSIELPGFPEWSPAGVSLERRLIRAISEGFESHGFRPLDTAAVQPWSVLTAGDGQYSDGGVGKPIFRVAEPPETDTGARLGLRYDLTVPLARHIAERGDTLAFPLSCYQIAKVWRAEIPDLSHAREFYQCDLDVIGRGELSLFFDAEIACALHAAFEAVGLGDFTVRISNRRALAALLAVHGQHDTRVKAIVQIIDEGGRQPREKTVLQLRDAGVADAVAEDIGELLSLHTVREARDLFARRGADQGGLDELETVIDAAIGLGMPAGRLRLDFSITRGHDYYTGTVYETFVSGREHWGAIGSGGRYDNLLGHVTGERYPGVGVSIGLTRLVGLLLEDARAGGTAPDEVVVTRGPDAREGSLLEVVRELRRRGLPTRVLFDPPADPSVREDFATLVEVRGDGSCTVRHMPGGQVREVDAGSVAEFVASGRAS</sequence>
<evidence type="ECO:0000313" key="4">
    <source>
        <dbReference type="EMBL" id="MFI7261513.1"/>
    </source>
</evidence>
<organism evidence="4 5">
    <name type="scientific">Micromonospora maritima</name>
    <dbReference type="NCBI Taxonomy" id="986711"/>
    <lineage>
        <taxon>Bacteria</taxon>
        <taxon>Bacillati</taxon>
        <taxon>Actinomycetota</taxon>
        <taxon>Actinomycetes</taxon>
        <taxon>Micromonosporales</taxon>
        <taxon>Micromonosporaceae</taxon>
        <taxon>Micromonospora</taxon>
    </lineage>
</organism>
<protein>
    <recommendedName>
        <fullName evidence="2">Histidyl-tRNA synthetase</fullName>
    </recommendedName>
</protein>
<dbReference type="Gene3D" id="3.30.930.10">
    <property type="entry name" value="Bira Bifunctional Protein, Domain 2"/>
    <property type="match status" value="1"/>
</dbReference>
<dbReference type="InterPro" id="IPR045864">
    <property type="entry name" value="aa-tRNA-synth_II/BPL/LPL"/>
</dbReference>
<evidence type="ECO:0000256" key="1">
    <source>
        <dbReference type="ARBA" id="ARBA00008226"/>
    </source>
</evidence>
<proteinExistence type="inferred from homology"/>
<dbReference type="CDD" id="cd00773">
    <property type="entry name" value="HisRS-like_core"/>
    <property type="match status" value="1"/>
</dbReference>
<evidence type="ECO:0000256" key="2">
    <source>
        <dbReference type="ARBA" id="ARBA00030619"/>
    </source>
</evidence>
<dbReference type="Proteomes" id="UP001612812">
    <property type="component" value="Unassembled WGS sequence"/>
</dbReference>
<dbReference type="InterPro" id="IPR041715">
    <property type="entry name" value="HisRS-like_core"/>
</dbReference>
<dbReference type="PANTHER" id="PTHR11476">
    <property type="entry name" value="HISTIDYL-TRNA SYNTHETASE"/>
    <property type="match status" value="1"/>
</dbReference>
<dbReference type="PROSITE" id="PS50862">
    <property type="entry name" value="AA_TRNA_LIGASE_II"/>
    <property type="match status" value="1"/>
</dbReference>
<dbReference type="InterPro" id="IPR004516">
    <property type="entry name" value="HisRS/HisZ"/>
</dbReference>
<dbReference type="InterPro" id="IPR006195">
    <property type="entry name" value="aa-tRNA-synth_II"/>
</dbReference>
<name>A0ABW7ZG73_9ACTN</name>
<evidence type="ECO:0000259" key="3">
    <source>
        <dbReference type="PROSITE" id="PS50862"/>
    </source>
</evidence>
<keyword evidence="5" id="KW-1185">Reference proteome</keyword>
<gene>
    <name evidence="4" type="ORF">ACIBP4_04275</name>
</gene>
<dbReference type="RefSeq" id="WP_396768511.1">
    <property type="nucleotide sequence ID" value="NZ_JBITLA010000002.1"/>
</dbReference>
<comment type="similarity">
    <text evidence="1">Belongs to the class-II aminoacyl-tRNA synthetase family.</text>
</comment>
<keyword evidence="4" id="KW-0808">Transferase</keyword>
<dbReference type="SUPFAM" id="SSF55681">
    <property type="entry name" value="Class II aaRS and biotin synthetases"/>
    <property type="match status" value="1"/>
</dbReference>
<dbReference type="GO" id="GO:0016757">
    <property type="term" value="F:glycosyltransferase activity"/>
    <property type="evidence" value="ECO:0007669"/>
    <property type="project" value="UniProtKB-KW"/>
</dbReference>
<comment type="caution">
    <text evidence="4">The sequence shown here is derived from an EMBL/GenBank/DDBJ whole genome shotgun (WGS) entry which is preliminary data.</text>
</comment>
<dbReference type="PIRSF" id="PIRSF001549">
    <property type="entry name" value="His-tRNA_synth"/>
    <property type="match status" value="1"/>
</dbReference>
<reference evidence="4 5" key="1">
    <citation type="submission" date="2024-10" db="EMBL/GenBank/DDBJ databases">
        <title>The Natural Products Discovery Center: Release of the First 8490 Sequenced Strains for Exploring Actinobacteria Biosynthetic Diversity.</title>
        <authorList>
            <person name="Kalkreuter E."/>
            <person name="Kautsar S.A."/>
            <person name="Yang D."/>
            <person name="Bader C.D."/>
            <person name="Teijaro C.N."/>
            <person name="Fluegel L."/>
            <person name="Davis C.M."/>
            <person name="Simpson J.R."/>
            <person name="Lauterbach L."/>
            <person name="Steele A.D."/>
            <person name="Gui C."/>
            <person name="Meng S."/>
            <person name="Li G."/>
            <person name="Viehrig K."/>
            <person name="Ye F."/>
            <person name="Su P."/>
            <person name="Kiefer A.F."/>
            <person name="Nichols A."/>
            <person name="Cepeda A.J."/>
            <person name="Yan W."/>
            <person name="Fan B."/>
            <person name="Jiang Y."/>
            <person name="Adhikari A."/>
            <person name="Zheng C.-J."/>
            <person name="Schuster L."/>
            <person name="Cowan T.M."/>
            <person name="Smanski M.J."/>
            <person name="Chevrette M.G."/>
            <person name="De Carvalho L.P.S."/>
            <person name="Shen B."/>
        </authorList>
    </citation>
    <scope>NUCLEOTIDE SEQUENCE [LARGE SCALE GENOMIC DNA]</scope>
    <source>
        <strain evidence="4 5">NPDC049845</strain>
    </source>
</reference>
<keyword evidence="4" id="KW-0328">Glycosyltransferase</keyword>
<dbReference type="PANTHER" id="PTHR11476:SF7">
    <property type="entry name" value="HISTIDINE--TRNA LIGASE"/>
    <property type="match status" value="1"/>
</dbReference>
<accession>A0ABW7ZG73</accession>
<dbReference type="Pfam" id="PF13393">
    <property type="entry name" value="tRNA-synt_His"/>
    <property type="match status" value="1"/>
</dbReference>
<evidence type="ECO:0000313" key="5">
    <source>
        <dbReference type="Proteomes" id="UP001612812"/>
    </source>
</evidence>
<feature type="domain" description="Aminoacyl-transfer RNA synthetases class-II family profile" evidence="3">
    <location>
        <begin position="26"/>
        <end position="387"/>
    </location>
</feature>
<dbReference type="EMBL" id="JBITLE010000001">
    <property type="protein sequence ID" value="MFI7261513.1"/>
    <property type="molecule type" value="Genomic_DNA"/>
</dbReference>